<accession>A0A0R3QIZ7</accession>
<dbReference type="InterPro" id="IPR016024">
    <property type="entry name" value="ARM-type_fold"/>
</dbReference>
<dbReference type="Gene3D" id="1.25.10.10">
    <property type="entry name" value="Leucine-rich Repeat Variant"/>
    <property type="match status" value="1"/>
</dbReference>
<dbReference type="AlphaFoldDB" id="A0A0R3QIZ7"/>
<dbReference type="STRING" id="42155.A0A0R3QIZ7"/>
<sequence>LHNSKTMTSLQDFNNLITRMLFPENEARKEAEKQYENIELLTKAQLLFQLFMDQNAGVETRSLCLVLMRRILSNRWDELWPAWSKENQQQFCEQLLKSATEEQNAVLRKRLTDVIAEVARSTIGIFSF</sequence>
<evidence type="ECO:0000313" key="1">
    <source>
        <dbReference type="WBParaSite" id="BTMF_0000639301-mRNA-1"/>
    </source>
</evidence>
<proteinExistence type="predicted"/>
<dbReference type="InterPro" id="IPR011989">
    <property type="entry name" value="ARM-like"/>
</dbReference>
<dbReference type="SUPFAM" id="SSF48371">
    <property type="entry name" value="ARM repeat"/>
    <property type="match status" value="1"/>
</dbReference>
<reference evidence="1" key="1">
    <citation type="submission" date="2017-02" db="UniProtKB">
        <authorList>
            <consortium name="WormBaseParasite"/>
        </authorList>
    </citation>
    <scope>IDENTIFICATION</scope>
</reference>
<dbReference type="WBParaSite" id="BTMF_0000639301-mRNA-1">
    <property type="protein sequence ID" value="BTMF_0000639301-mRNA-1"/>
    <property type="gene ID" value="BTMF_0000639301"/>
</dbReference>
<organism evidence="1">
    <name type="scientific">Brugia timori</name>
    <dbReference type="NCBI Taxonomy" id="42155"/>
    <lineage>
        <taxon>Eukaryota</taxon>
        <taxon>Metazoa</taxon>
        <taxon>Ecdysozoa</taxon>
        <taxon>Nematoda</taxon>
        <taxon>Chromadorea</taxon>
        <taxon>Rhabditida</taxon>
        <taxon>Spirurina</taxon>
        <taxon>Spiruromorpha</taxon>
        <taxon>Filarioidea</taxon>
        <taxon>Onchocercidae</taxon>
        <taxon>Brugia</taxon>
    </lineage>
</organism>
<protein>
    <submittedName>
        <fullName evidence="1">Importin N-terminal domain-containing protein</fullName>
    </submittedName>
</protein>
<name>A0A0R3QIZ7_9BILA</name>